<proteinExistence type="predicted"/>
<reference evidence="3" key="1">
    <citation type="journal article" date="2019" name="Int. J. Syst. Evol. Microbiol.">
        <title>The Global Catalogue of Microorganisms (GCM) 10K type strain sequencing project: providing services to taxonomists for standard genome sequencing and annotation.</title>
        <authorList>
            <consortium name="The Broad Institute Genomics Platform"/>
            <consortium name="The Broad Institute Genome Sequencing Center for Infectious Disease"/>
            <person name="Wu L."/>
            <person name="Ma J."/>
        </authorList>
    </citation>
    <scope>NUCLEOTIDE SEQUENCE [LARGE SCALE GENOMIC DNA]</scope>
    <source>
        <strain evidence="3">NBRC 15640</strain>
    </source>
</reference>
<evidence type="ECO:0000313" key="2">
    <source>
        <dbReference type="EMBL" id="GLQ72672.1"/>
    </source>
</evidence>
<dbReference type="SMART" id="SM00953">
    <property type="entry name" value="RES"/>
    <property type="match status" value="1"/>
</dbReference>
<gene>
    <name evidence="2" type="ORF">GCM10007932_20320</name>
</gene>
<evidence type="ECO:0000313" key="3">
    <source>
        <dbReference type="Proteomes" id="UP001156690"/>
    </source>
</evidence>
<evidence type="ECO:0000259" key="1">
    <source>
        <dbReference type="SMART" id="SM00953"/>
    </source>
</evidence>
<dbReference type="Pfam" id="PF08808">
    <property type="entry name" value="RES"/>
    <property type="match status" value="1"/>
</dbReference>
<dbReference type="Proteomes" id="UP001156690">
    <property type="component" value="Unassembled WGS sequence"/>
</dbReference>
<keyword evidence="3" id="KW-1185">Reference proteome</keyword>
<protein>
    <recommendedName>
        <fullName evidence="1">RES domain-containing protein</fullName>
    </recommendedName>
</protein>
<accession>A0AAV5NQW4</accession>
<dbReference type="EMBL" id="BSNX01000019">
    <property type="protein sequence ID" value="GLQ72672.1"/>
    <property type="molecule type" value="Genomic_DNA"/>
</dbReference>
<dbReference type="AlphaFoldDB" id="A0AAV5NQW4"/>
<comment type="caution">
    <text evidence="2">The sequence shown here is derived from an EMBL/GenBank/DDBJ whole genome shotgun (WGS) entry which is preliminary data.</text>
</comment>
<name>A0AAV5NQW4_9VIBR</name>
<feature type="domain" description="RES" evidence="1">
    <location>
        <begin position="80"/>
        <end position="209"/>
    </location>
</feature>
<sequence length="232" mass="26057">MAMNNSVKSLKDQIAYRLIPSKYPPITLFDDVASEDEFAALYAIQELTNPRIQNEVGNLSLVALNDIPFGISGCSYALAPFVHLSRDGGRFNDGQFGAFYCAQEVDTAIEEISYHQVRYMNNIDNCPFDVITYRGLECLFSANLHDLTSVSLDNPIYDPNNYGASQQLARELKQIGKEGLQYYSVRSVKSEQICFALFSPKLIQRVVQTAHFESFYSDGKIIKFEKVSPCGD</sequence>
<organism evidence="2 3">
    <name type="scientific">Vibrio penaeicida</name>
    <dbReference type="NCBI Taxonomy" id="104609"/>
    <lineage>
        <taxon>Bacteria</taxon>
        <taxon>Pseudomonadati</taxon>
        <taxon>Pseudomonadota</taxon>
        <taxon>Gammaproteobacteria</taxon>
        <taxon>Vibrionales</taxon>
        <taxon>Vibrionaceae</taxon>
        <taxon>Vibrio</taxon>
    </lineage>
</organism>
<dbReference type="InterPro" id="IPR014914">
    <property type="entry name" value="RES_dom"/>
</dbReference>